<comment type="caution">
    <text evidence="3">The sequence shown here is derived from an EMBL/GenBank/DDBJ whole genome shotgun (WGS) entry which is preliminary data.</text>
</comment>
<dbReference type="SUPFAM" id="SSF53474">
    <property type="entry name" value="alpha/beta-Hydrolases"/>
    <property type="match status" value="1"/>
</dbReference>
<dbReference type="GO" id="GO:0016787">
    <property type="term" value="F:hydrolase activity"/>
    <property type="evidence" value="ECO:0007669"/>
    <property type="project" value="UniProtKB-KW"/>
</dbReference>
<dbReference type="RefSeq" id="WP_210208097.1">
    <property type="nucleotide sequence ID" value="NZ_QUMO01000001.1"/>
</dbReference>
<dbReference type="Proteomes" id="UP000256900">
    <property type="component" value="Unassembled WGS sequence"/>
</dbReference>
<protein>
    <submittedName>
        <fullName evidence="3">Alpha/beta hydrolase family protein</fullName>
    </submittedName>
</protein>
<gene>
    <name evidence="3" type="ORF">DES32_0343</name>
</gene>
<dbReference type="InterPro" id="IPR049492">
    <property type="entry name" value="BD-FAE-like_dom"/>
</dbReference>
<accession>A0A3D9Z4A3</accession>
<dbReference type="Pfam" id="PF20434">
    <property type="entry name" value="BD-FAE"/>
    <property type="match status" value="1"/>
</dbReference>
<feature type="domain" description="BD-FAE-like" evidence="2">
    <location>
        <begin position="65"/>
        <end position="275"/>
    </location>
</feature>
<evidence type="ECO:0000313" key="3">
    <source>
        <dbReference type="EMBL" id="REF89128.1"/>
    </source>
</evidence>
<dbReference type="AlphaFoldDB" id="A0A3D9Z4A3"/>
<keyword evidence="4" id="KW-1185">Reference proteome</keyword>
<keyword evidence="1 3" id="KW-0378">Hydrolase</keyword>
<dbReference type="PANTHER" id="PTHR48081">
    <property type="entry name" value="AB HYDROLASE SUPERFAMILY PROTEIN C4A8.06C"/>
    <property type="match status" value="1"/>
</dbReference>
<evidence type="ECO:0000259" key="2">
    <source>
        <dbReference type="Pfam" id="PF20434"/>
    </source>
</evidence>
<name>A0A3D9Z4A3_9HYPH</name>
<evidence type="ECO:0000256" key="1">
    <source>
        <dbReference type="ARBA" id="ARBA00022801"/>
    </source>
</evidence>
<evidence type="ECO:0000313" key="4">
    <source>
        <dbReference type="Proteomes" id="UP000256900"/>
    </source>
</evidence>
<proteinExistence type="predicted"/>
<dbReference type="Gene3D" id="3.40.50.1820">
    <property type="entry name" value="alpha/beta hydrolase"/>
    <property type="match status" value="1"/>
</dbReference>
<sequence>MISQLPEIPPDLRAFMAEIGPQWVPSVHIKQMIERFSAVLKYSPKDGVTVRRDCPYGDHSRQMVDVYLPNDGQTQRAAVLYVHGGAFTDGNRNRSDEMFGNVLTYFARHGIVGINVGYRLAGDAPYPGGTEDIAAAVKWARDHAGEIGVDPTRIFLMGHSAGATHAGSYAYDKRLQPAGGPGIAGLIVISGRMRAETSPENPRAEKVVAYYGTSDAAKLNDLSPVSHVDSSSVPTFVAWAEYENPLIDVHCAELVFKLSAAKKRTPPVVWLRGHNHSSIVAHINTAEDTLGHAIRQFIENPR</sequence>
<organism evidence="3 4">
    <name type="scientific">Methylovirgula ligni</name>
    <dbReference type="NCBI Taxonomy" id="569860"/>
    <lineage>
        <taxon>Bacteria</taxon>
        <taxon>Pseudomonadati</taxon>
        <taxon>Pseudomonadota</taxon>
        <taxon>Alphaproteobacteria</taxon>
        <taxon>Hyphomicrobiales</taxon>
        <taxon>Beijerinckiaceae</taxon>
        <taxon>Methylovirgula</taxon>
    </lineage>
</organism>
<dbReference type="InterPro" id="IPR050300">
    <property type="entry name" value="GDXG_lipolytic_enzyme"/>
</dbReference>
<reference evidence="3 4" key="1">
    <citation type="submission" date="2018-08" db="EMBL/GenBank/DDBJ databases">
        <title>Genomic Encyclopedia of Type Strains, Phase IV (KMG-IV): sequencing the most valuable type-strain genomes for metagenomic binning, comparative biology and taxonomic classification.</title>
        <authorList>
            <person name="Goeker M."/>
        </authorList>
    </citation>
    <scope>NUCLEOTIDE SEQUENCE [LARGE SCALE GENOMIC DNA]</scope>
    <source>
        <strain evidence="3 4">BW863</strain>
    </source>
</reference>
<dbReference type="EMBL" id="QUMO01000001">
    <property type="protein sequence ID" value="REF89128.1"/>
    <property type="molecule type" value="Genomic_DNA"/>
</dbReference>
<dbReference type="InterPro" id="IPR029058">
    <property type="entry name" value="AB_hydrolase_fold"/>
</dbReference>